<dbReference type="InterPro" id="IPR013783">
    <property type="entry name" value="Ig-like_fold"/>
</dbReference>
<keyword evidence="3" id="KW-1133">Transmembrane helix</keyword>
<evidence type="ECO:0000313" key="5">
    <source>
        <dbReference type="EMBL" id="CAL1532440.1"/>
    </source>
</evidence>
<evidence type="ECO:0000256" key="1">
    <source>
        <dbReference type="ARBA" id="ARBA00023157"/>
    </source>
</evidence>
<feature type="compositionally biased region" description="Polar residues" evidence="2">
    <location>
        <begin position="735"/>
        <end position="744"/>
    </location>
</feature>
<keyword evidence="1" id="KW-1015">Disulfide bond</keyword>
<accession>A0AAV2HI51</accession>
<sequence length="1262" mass="142987">MEQLLQRKNLQAFFTIILCCCVGKSYLLTTDGAVSPADPFKFVGETLELYCNITNPNADIRENSSLLYFERSTINETRFKSLDPFYDDDLPIKSKIQNDFRLIPSDFIEILTTKAIRLRLSNLEIGDSGRYVCNKRTYTGGVQFIGNQIVKVDYKPVKIRNISCRVYNWESMTCSWDLGVKFAHPENVNVSLVYTFDGRQHDCPNLTLTTCEWSSKHYNHGHMYVMKLEVKTKVNNKELAHQESDTFRVETVLYVEPAPVLNFKAAVLNSTCVNLTWGHSARHREKLFNVGFRKKSWGDWLQLPLIEDISAKLQTTVCNLTPFTSYEFRISVLPKPVDSPVDQGYISSFKYTEATTEEDVPAAAPALCPGCYIELKCKHNKTNRCIRLYWKDLNETYKNGKITQYHIQVCTRDMTINKFRTVHIKPPKNLTSEDVEIPDSDLPIKIVITPGTVKGLSQNSSYLIVPPKVKKPKAPENFLVERDENDELHFYLSWAALEVNYKPRQKYTSITISWCKRQHLVCQGDIQWLNLTADSVTHELKSVSRDISIGISAEVTIDEQVISSGIQWSDCIYKRNQKPLQSPKKVRVSSAESNLRNGLSILWDKFTCADEESYITEYLVKYCPTNDKICYEPEKSENVSNHHNEVTLKNLKGDTKYLLYVIAVSAAGLGPRSPELYGYVKGIPPEANTEKSIAIIIGIVLFIFIAIAVFLCWRYCRARKKRIMEDYIEPYAQTQKNSSKNTQDYRNRPLPKTPSEEQHFYGSSACMSNLGSEKVKDNRHSETSDDSITSQTNLIPSPIFVNKNIPPKGSNKYHPKDVKSINEPTNLLRENHSSNIDSAEKEKQQVRLGTEPKYQNIYSKQESRPDLKIYKNFNGSVNKAEESVEDYLKFSIDEPDALKKTEVNKDPQTNIYDTSIINFSQTGTLPLREISVYHVQDTTQSINPLSSSIFSGQSSSAEIFNSKSKVKVKPKNPAYVRRFKPELNPSLAIQASSASTNLAIPDSSESTNARCTSDYVPNAPLVEHAKMLNTPTVLSGYVALPFVTELTKAEKQHLQHENSSQSYPTQSNLQKLKPRTVEPFYIDNRRSMPLETVLHFPPPPLSPPPTLLPPHPKVFSDSENIQIASQYNEHSQSQYPIVNNGYAPQCVLSQFSSTSLPYHPETESANFELQHNSPTLAASTDYLPHHFINHASGSESALAQGKNQYDYSPVASTMPRPHGPAKKTLLLPLQLSRPLSGDLLDLPPEYYLDPHLDGSNQILTEL</sequence>
<dbReference type="PANTHER" id="PTHR44170:SF6">
    <property type="entry name" value="CONTACTIN"/>
    <property type="match status" value="1"/>
</dbReference>
<dbReference type="SUPFAM" id="SSF49265">
    <property type="entry name" value="Fibronectin type III"/>
    <property type="match status" value="2"/>
</dbReference>
<dbReference type="GO" id="GO:0098609">
    <property type="term" value="P:cell-cell adhesion"/>
    <property type="evidence" value="ECO:0007669"/>
    <property type="project" value="TreeGrafter"/>
</dbReference>
<protein>
    <recommendedName>
        <fullName evidence="4">Fibronectin type-III domain-containing protein</fullName>
    </recommendedName>
</protein>
<keyword evidence="3" id="KW-0812">Transmembrane</keyword>
<feature type="region of interest" description="Disordered" evidence="2">
    <location>
        <begin position="1051"/>
        <end position="1070"/>
    </location>
</feature>
<name>A0AAV2HI51_LYMST</name>
<comment type="caution">
    <text evidence="5">The sequence shown here is derived from an EMBL/GenBank/DDBJ whole genome shotgun (WGS) entry which is preliminary data.</text>
</comment>
<organism evidence="5 6">
    <name type="scientific">Lymnaea stagnalis</name>
    <name type="common">Great pond snail</name>
    <name type="synonym">Helix stagnalis</name>
    <dbReference type="NCBI Taxonomy" id="6523"/>
    <lineage>
        <taxon>Eukaryota</taxon>
        <taxon>Metazoa</taxon>
        <taxon>Spiralia</taxon>
        <taxon>Lophotrochozoa</taxon>
        <taxon>Mollusca</taxon>
        <taxon>Gastropoda</taxon>
        <taxon>Heterobranchia</taxon>
        <taxon>Euthyneura</taxon>
        <taxon>Panpulmonata</taxon>
        <taxon>Hygrophila</taxon>
        <taxon>Lymnaeoidea</taxon>
        <taxon>Lymnaeidae</taxon>
        <taxon>Lymnaea</taxon>
    </lineage>
</organism>
<reference evidence="5 6" key="1">
    <citation type="submission" date="2024-04" db="EMBL/GenBank/DDBJ databases">
        <authorList>
            <consortium name="Genoscope - CEA"/>
            <person name="William W."/>
        </authorList>
    </citation>
    <scope>NUCLEOTIDE SEQUENCE [LARGE SCALE GENOMIC DNA]</scope>
</reference>
<evidence type="ECO:0000256" key="2">
    <source>
        <dbReference type="SAM" id="MobiDB-lite"/>
    </source>
</evidence>
<dbReference type="Proteomes" id="UP001497497">
    <property type="component" value="Unassembled WGS sequence"/>
</dbReference>
<dbReference type="InterPro" id="IPR003961">
    <property type="entry name" value="FN3_dom"/>
</dbReference>
<evidence type="ECO:0000313" key="6">
    <source>
        <dbReference type="Proteomes" id="UP001497497"/>
    </source>
</evidence>
<dbReference type="CDD" id="cd00063">
    <property type="entry name" value="FN3"/>
    <property type="match status" value="2"/>
</dbReference>
<keyword evidence="6" id="KW-1185">Reference proteome</keyword>
<feature type="domain" description="Fibronectin type-III" evidence="4">
    <location>
        <begin position="582"/>
        <end position="686"/>
    </location>
</feature>
<proteinExistence type="predicted"/>
<dbReference type="PROSITE" id="PS50853">
    <property type="entry name" value="FN3"/>
    <property type="match status" value="2"/>
</dbReference>
<dbReference type="Gene3D" id="2.60.40.10">
    <property type="entry name" value="Immunoglobulins"/>
    <property type="match status" value="4"/>
</dbReference>
<dbReference type="EMBL" id="CAXITT010000116">
    <property type="protein sequence ID" value="CAL1532440.1"/>
    <property type="molecule type" value="Genomic_DNA"/>
</dbReference>
<keyword evidence="3" id="KW-0472">Membrane</keyword>
<evidence type="ECO:0000256" key="3">
    <source>
        <dbReference type="SAM" id="Phobius"/>
    </source>
</evidence>
<dbReference type="Pfam" id="PF00041">
    <property type="entry name" value="fn3"/>
    <property type="match status" value="1"/>
</dbReference>
<dbReference type="AlphaFoldDB" id="A0AAV2HI51"/>
<feature type="compositionally biased region" description="Polar residues" evidence="2">
    <location>
        <begin position="1057"/>
        <end position="1070"/>
    </location>
</feature>
<feature type="domain" description="Fibronectin type-III" evidence="4">
    <location>
        <begin position="259"/>
        <end position="355"/>
    </location>
</feature>
<dbReference type="SMART" id="SM00060">
    <property type="entry name" value="FN3"/>
    <property type="match status" value="2"/>
</dbReference>
<dbReference type="InterPro" id="IPR036116">
    <property type="entry name" value="FN3_sf"/>
</dbReference>
<gene>
    <name evidence="5" type="ORF">GSLYS_00006519001</name>
</gene>
<feature type="region of interest" description="Disordered" evidence="2">
    <location>
        <begin position="735"/>
        <end position="759"/>
    </location>
</feature>
<feature type="region of interest" description="Disordered" evidence="2">
    <location>
        <begin position="799"/>
        <end position="819"/>
    </location>
</feature>
<dbReference type="GO" id="GO:0016020">
    <property type="term" value="C:membrane"/>
    <property type="evidence" value="ECO:0007669"/>
    <property type="project" value="UniProtKB-SubCell"/>
</dbReference>
<evidence type="ECO:0000259" key="4">
    <source>
        <dbReference type="PROSITE" id="PS50853"/>
    </source>
</evidence>
<dbReference type="PANTHER" id="PTHR44170">
    <property type="entry name" value="PROTEIN SIDEKICK"/>
    <property type="match status" value="1"/>
</dbReference>
<feature type="transmembrane region" description="Helical" evidence="3">
    <location>
        <begin position="693"/>
        <end position="713"/>
    </location>
</feature>